<evidence type="ECO:0000256" key="28">
    <source>
        <dbReference type="SAM" id="Phobius"/>
    </source>
</evidence>
<dbReference type="FunFam" id="3.40.390.10:FF:000015">
    <property type="entry name" value="Meprin A subunit"/>
    <property type="match status" value="1"/>
</dbReference>
<evidence type="ECO:0000256" key="17">
    <source>
        <dbReference type="ARBA" id="ARBA00023157"/>
    </source>
</evidence>
<evidence type="ECO:0000256" key="7">
    <source>
        <dbReference type="ARBA" id="ARBA00022670"/>
    </source>
</evidence>
<dbReference type="PANTHER" id="PTHR10127:SF824">
    <property type="entry name" value="MEPRIN A SUBUNIT ALPHA"/>
    <property type="match status" value="1"/>
</dbReference>
<evidence type="ECO:0000256" key="11">
    <source>
        <dbReference type="ARBA" id="ARBA00022801"/>
    </source>
</evidence>
<feature type="active site" evidence="23 26">
    <location>
        <position position="132"/>
    </location>
</feature>
<dbReference type="InterPro" id="IPR000998">
    <property type="entry name" value="MAM_dom"/>
</dbReference>
<name>A0AA97KPE5_EUBMA</name>
<dbReference type="KEGG" id="emc:129323939"/>
<accession>A0AA97KPE5</accession>
<feature type="binding site" evidence="24 26">
    <location>
        <position position="135"/>
    </location>
    <ligand>
        <name>Zn(2+)</name>
        <dbReference type="ChEBI" id="CHEBI:29105"/>
        <note>catalytic</note>
    </ligand>
</feature>
<keyword evidence="8 28" id="KW-0812">Transmembrane</keyword>
<dbReference type="SUPFAM" id="SSF49599">
    <property type="entry name" value="TRAF domain-like"/>
    <property type="match status" value="1"/>
</dbReference>
<dbReference type="SUPFAM" id="SSF57196">
    <property type="entry name" value="EGF/Laminin"/>
    <property type="match status" value="1"/>
</dbReference>
<dbReference type="InterPro" id="IPR002083">
    <property type="entry name" value="MATH/TRAF_dom"/>
</dbReference>
<dbReference type="AlphaFoldDB" id="A0AA97KPE5"/>
<dbReference type="CDD" id="cd06263">
    <property type="entry name" value="MAM"/>
    <property type="match status" value="1"/>
</dbReference>
<keyword evidence="10" id="KW-0732">Signal</keyword>
<keyword evidence="17" id="KW-1015">Disulfide bond</keyword>
<dbReference type="InterPro" id="IPR001506">
    <property type="entry name" value="Peptidase_M12A"/>
</dbReference>
<dbReference type="PROSITE" id="PS51864">
    <property type="entry name" value="ASTACIN"/>
    <property type="match status" value="1"/>
</dbReference>
<dbReference type="GeneID" id="129323939"/>
<evidence type="ECO:0000256" key="3">
    <source>
        <dbReference type="ARBA" id="ARBA00022475"/>
    </source>
</evidence>
<keyword evidence="4" id="KW-0964">Secreted</keyword>
<dbReference type="InterPro" id="IPR008294">
    <property type="entry name" value="Meprin"/>
</dbReference>
<evidence type="ECO:0000256" key="12">
    <source>
        <dbReference type="ARBA" id="ARBA00022833"/>
    </source>
</evidence>
<evidence type="ECO:0000256" key="18">
    <source>
        <dbReference type="ARBA" id="ARBA00023180"/>
    </source>
</evidence>
<evidence type="ECO:0000313" key="33">
    <source>
        <dbReference type="Proteomes" id="UP001190640"/>
    </source>
</evidence>
<keyword evidence="3" id="KW-1003">Cell membrane</keyword>
<evidence type="ECO:0000313" key="34">
    <source>
        <dbReference type="RefSeq" id="XP_054826789.1"/>
    </source>
</evidence>
<dbReference type="PANTHER" id="PTHR10127">
    <property type="entry name" value="DISCOIDIN, CUB, EGF, LAMININ , AND ZINC METALLOPROTEASE DOMAIN CONTAINING"/>
    <property type="match status" value="1"/>
</dbReference>
<keyword evidence="11 22" id="KW-0378">Hydrolase</keyword>
<evidence type="ECO:0000256" key="4">
    <source>
        <dbReference type="ARBA" id="ARBA00022525"/>
    </source>
</evidence>
<proteinExistence type="predicted"/>
<feature type="domain" description="Peptidase M12A" evidence="32">
    <location>
        <begin position="42"/>
        <end position="236"/>
    </location>
</feature>
<evidence type="ECO:0000256" key="23">
    <source>
        <dbReference type="PIRSR" id="PIRSR001196-1"/>
    </source>
</evidence>
<dbReference type="Gene3D" id="2.60.120.200">
    <property type="match status" value="1"/>
</dbReference>
<comment type="subcellular location">
    <subcellularLocation>
        <location evidence="1">Cell membrane</location>
        <topology evidence="1">Single-pass type I membrane protein</topology>
    </subcellularLocation>
    <subcellularLocation>
        <location evidence="2">Secreted</location>
    </subcellularLocation>
</comment>
<evidence type="ECO:0000256" key="5">
    <source>
        <dbReference type="ARBA" id="ARBA00022536"/>
    </source>
</evidence>
<keyword evidence="13 28" id="KW-1133">Transmembrane helix</keyword>
<protein>
    <recommendedName>
        <fullName evidence="22">Meprin A subunit</fullName>
        <ecNumber evidence="22">3.4.24.-</ecNumber>
    </recommendedName>
    <alternativeName>
        <fullName evidence="22">Endopeptidase-2</fullName>
    </alternativeName>
</protein>
<dbReference type="GO" id="GO:0004222">
    <property type="term" value="F:metalloendopeptidase activity"/>
    <property type="evidence" value="ECO:0007669"/>
    <property type="project" value="UniProtKB-UniRule"/>
</dbReference>
<comment type="subunit">
    <text evidence="21">Homotetramer consisting of disulfide-linked beta subunits, or heterotetramer of two alpha and two beta subunits formed by non-covalent association of two disulfide-linked heterodimers. Interacts with MBL2 through its carbohydrate moiety. This interaction may inhibit its catalytic activity. Interacts with TSPAN8.</text>
</comment>
<comment type="cofactor">
    <cofactor evidence="26 27">
        <name>Zn(2+)</name>
        <dbReference type="ChEBI" id="CHEBI:29105"/>
    </cofactor>
    <text evidence="26 27">Binds 1 zinc ion per subunit.</text>
</comment>
<reference evidence="34" key="1">
    <citation type="submission" date="2025-08" db="UniProtKB">
        <authorList>
            <consortium name="RefSeq"/>
        </authorList>
    </citation>
    <scope>IDENTIFICATION</scope>
    <source>
        <tissue evidence="34">Blood</tissue>
    </source>
</reference>
<dbReference type="GO" id="GO:0006954">
    <property type="term" value="P:inflammatory response"/>
    <property type="evidence" value="ECO:0007669"/>
    <property type="project" value="UniProtKB-KW"/>
</dbReference>
<evidence type="ECO:0000256" key="2">
    <source>
        <dbReference type="ARBA" id="ARBA00004613"/>
    </source>
</evidence>
<feature type="binding site" evidence="24 26">
    <location>
        <position position="141"/>
    </location>
    <ligand>
        <name>Zn(2+)</name>
        <dbReference type="ChEBI" id="CHEBI:29105"/>
        <note>catalytic</note>
    </ligand>
</feature>
<dbReference type="GO" id="GO:0005886">
    <property type="term" value="C:plasma membrane"/>
    <property type="evidence" value="ECO:0007669"/>
    <property type="project" value="UniProtKB-SubCell"/>
</dbReference>
<dbReference type="GO" id="GO:0006508">
    <property type="term" value="P:proteolysis"/>
    <property type="evidence" value="ECO:0007669"/>
    <property type="project" value="UniProtKB-KW"/>
</dbReference>
<dbReference type="GO" id="GO:0008270">
    <property type="term" value="F:zinc ion binding"/>
    <property type="evidence" value="ECO:0007669"/>
    <property type="project" value="UniProtKB-UniRule"/>
</dbReference>
<dbReference type="PROSITE" id="PS00740">
    <property type="entry name" value="MAM_1"/>
    <property type="match status" value="1"/>
</dbReference>
<dbReference type="Gene3D" id="3.40.390.10">
    <property type="entry name" value="Collagenase (Catalytic Domain)"/>
    <property type="match status" value="1"/>
</dbReference>
<dbReference type="PIRSF" id="PIRSF001196">
    <property type="entry name" value="Meprin"/>
    <property type="match status" value="1"/>
</dbReference>
<dbReference type="EC" id="3.4.24.-" evidence="22"/>
<keyword evidence="15 28" id="KW-0472">Membrane</keyword>
<evidence type="ECO:0000256" key="14">
    <source>
        <dbReference type="ARBA" id="ARBA00023049"/>
    </source>
</evidence>
<dbReference type="InterPro" id="IPR000742">
    <property type="entry name" value="EGF"/>
</dbReference>
<feature type="binding site" evidence="24">
    <location>
        <position position="34"/>
    </location>
    <ligand>
        <name>Zn(2+)</name>
        <dbReference type="ChEBI" id="CHEBI:29105"/>
        <note>catalytic</note>
    </ligand>
</feature>
<evidence type="ECO:0000256" key="25">
    <source>
        <dbReference type="PROSITE-ProRule" id="PRU00076"/>
    </source>
</evidence>
<keyword evidence="19" id="KW-0395">Inflammatory response</keyword>
<evidence type="ECO:0000256" key="10">
    <source>
        <dbReference type="ARBA" id="ARBA00022729"/>
    </source>
</evidence>
<dbReference type="PROSITE" id="PS50026">
    <property type="entry name" value="EGF_3"/>
    <property type="match status" value="1"/>
</dbReference>
<dbReference type="PRINTS" id="PR00480">
    <property type="entry name" value="ASTACIN"/>
</dbReference>
<dbReference type="CDD" id="cd00054">
    <property type="entry name" value="EGF_CA"/>
    <property type="match status" value="1"/>
</dbReference>
<evidence type="ECO:0000256" key="15">
    <source>
        <dbReference type="ARBA" id="ARBA00023136"/>
    </source>
</evidence>
<dbReference type="FunFam" id="2.60.120.200:FF:000037">
    <property type="entry name" value="Meprin A subunit"/>
    <property type="match status" value="1"/>
</dbReference>
<keyword evidence="14 22" id="KW-0482">Metalloprotease</keyword>
<keyword evidence="6" id="KW-0597">Phosphoprotein</keyword>
<dbReference type="SUPFAM" id="SSF55486">
    <property type="entry name" value="Metalloproteases ('zincins'), catalytic domain"/>
    <property type="match status" value="1"/>
</dbReference>
<sequence>MTDDPQWLDADSDELGKDIPEINAAAGLNLFEGDILLPKKRSAIKDKNLRWKLPIPFVLDNNLDLNAKGVILKAFEGFSLKSCVQFKPYEGESSFIVFQKSDGCWSSLGDMKTGQNLSVGRGCDNKGIVSHEILHALGFYHEQARTDRDDYVTIWWDHILPDQTPNFQKYGRDLLTDLNTPYDYESIMHYGPFSFSKNRSLPTVTANIHEFNSIIGQRLDFSSTDLKRLNRMYNCTRPAMLLDQCDFESADICGLIQDTRGNAEWIHQKNIFKDHDNTLSGKCEDGGYFMFFNTSFGKAGETAVLKSRILRPRRTQQCLQFFFRMTGSPKDRLVIWVMKDDGSGTVRRLVKVQTFQGVSDKNWKIAHVPLKAQQEFRYLFQGQKGDPDQSSGGILIDDLTLSETQCPNAVWLIHNFSHLLDTAAVESSMISPRFYSPEGYAHCLTLTPRVLDGSDSENYVHISLHLTSGENDGVLEWPALNRQATITVLDQHSDVRKRLSIERSFTTDESHFLKGQNTSRWENPSLLGKFDPLCNCSRGEDWGWRKFATHEQLRQRNYLKNDVLVIFVDFEDLTHLKNSEQSVLKTWHRSHDHDLLPAQRKRRAPLEDLPTFLGEPCDPNPCQNNGVCASFQGRASCRCTTSKIFFYTGERCQTAHIDGTILGMLAGIAAGTVILTLVIVSLLIQG</sequence>
<dbReference type="SMART" id="SM00137">
    <property type="entry name" value="MAM"/>
    <property type="match status" value="1"/>
</dbReference>
<dbReference type="Gene3D" id="2.10.25.10">
    <property type="entry name" value="Laminin"/>
    <property type="match status" value="1"/>
</dbReference>
<evidence type="ECO:0000256" key="16">
    <source>
        <dbReference type="ARBA" id="ARBA00023145"/>
    </source>
</evidence>
<dbReference type="SMART" id="SM00235">
    <property type="entry name" value="ZnMc"/>
    <property type="match status" value="1"/>
</dbReference>
<dbReference type="PROSITE" id="PS50060">
    <property type="entry name" value="MAM_2"/>
    <property type="match status" value="1"/>
</dbReference>
<dbReference type="Pfam" id="PF22486">
    <property type="entry name" value="MATH_2"/>
    <property type="match status" value="1"/>
</dbReference>
<feature type="domain" description="EGF-like" evidence="29">
    <location>
        <begin position="613"/>
        <end position="653"/>
    </location>
</feature>
<dbReference type="FunFam" id="2.10.25.10:FF:000363">
    <property type="entry name" value="Meprin A subunit"/>
    <property type="match status" value="1"/>
</dbReference>
<keyword evidence="7 22" id="KW-0645">Protease</keyword>
<feature type="binding site" evidence="24 26">
    <location>
        <position position="131"/>
    </location>
    <ligand>
        <name>Zn(2+)</name>
        <dbReference type="ChEBI" id="CHEBI:29105"/>
        <note>catalytic</note>
    </ligand>
</feature>
<keyword evidence="5 25" id="KW-0245">EGF-like domain</keyword>
<evidence type="ECO:0000256" key="1">
    <source>
        <dbReference type="ARBA" id="ARBA00004251"/>
    </source>
</evidence>
<gene>
    <name evidence="34" type="primary">LOC129323939</name>
</gene>
<evidence type="ECO:0000259" key="29">
    <source>
        <dbReference type="PROSITE" id="PS50026"/>
    </source>
</evidence>
<keyword evidence="18" id="KW-0325">Glycoprotein</keyword>
<dbReference type="Pfam" id="PF00629">
    <property type="entry name" value="MAM"/>
    <property type="match status" value="1"/>
</dbReference>
<keyword evidence="12 22" id="KW-0862">Zinc</keyword>
<evidence type="ECO:0000256" key="21">
    <source>
        <dbReference type="ARBA" id="ARBA00061743"/>
    </source>
</evidence>
<evidence type="ECO:0000256" key="8">
    <source>
        <dbReference type="ARBA" id="ARBA00022692"/>
    </source>
</evidence>
<dbReference type="InterPro" id="IPR024079">
    <property type="entry name" value="MetalloPept_cat_dom_sf"/>
</dbReference>
<dbReference type="FunFam" id="2.60.210.10:FF:000009">
    <property type="entry name" value="Meprin A subunit"/>
    <property type="match status" value="1"/>
</dbReference>
<evidence type="ECO:0000256" key="22">
    <source>
        <dbReference type="PIRNR" id="PIRNR001196"/>
    </source>
</evidence>
<keyword evidence="33" id="KW-1185">Reference proteome</keyword>
<evidence type="ECO:0000256" key="27">
    <source>
        <dbReference type="RuleBase" id="RU361183"/>
    </source>
</evidence>
<dbReference type="PRINTS" id="PR00020">
    <property type="entry name" value="MAMDOMAIN"/>
</dbReference>
<evidence type="ECO:0000256" key="26">
    <source>
        <dbReference type="PROSITE-ProRule" id="PRU01211"/>
    </source>
</evidence>
<comment type="catalytic activity">
    <reaction evidence="20">
        <text>Hydrolysis of proteins, including azocasein, and peptides. Hydrolysis of 5-His-|-Leu-6, 6-Leu-|-Cys-7, 14-Ala-|-Leu-15 and 19-Cys-|-Gly-20 bonds in insulin B chain.</text>
        <dbReference type="EC" id="3.4.24.63"/>
    </reaction>
</comment>
<keyword evidence="16" id="KW-0865">Zymogen</keyword>
<evidence type="ECO:0000256" key="20">
    <source>
        <dbReference type="ARBA" id="ARBA00051946"/>
    </source>
</evidence>
<evidence type="ECO:0000256" key="24">
    <source>
        <dbReference type="PIRSR" id="PIRSR001196-2"/>
    </source>
</evidence>
<evidence type="ECO:0000256" key="6">
    <source>
        <dbReference type="ARBA" id="ARBA00022553"/>
    </source>
</evidence>
<evidence type="ECO:0000256" key="9">
    <source>
        <dbReference type="ARBA" id="ARBA00022723"/>
    </source>
</evidence>
<comment type="caution">
    <text evidence="25">Lacks conserved residue(s) required for the propagation of feature annotation.</text>
</comment>
<dbReference type="RefSeq" id="XP_054826789.1">
    <property type="nucleotide sequence ID" value="XM_054970814.1"/>
</dbReference>
<dbReference type="Proteomes" id="UP001190640">
    <property type="component" value="Chromosome 1"/>
</dbReference>
<evidence type="ECO:0000259" key="32">
    <source>
        <dbReference type="PROSITE" id="PS51864"/>
    </source>
</evidence>
<evidence type="ECO:0000259" key="30">
    <source>
        <dbReference type="PROSITE" id="PS50060"/>
    </source>
</evidence>
<dbReference type="SUPFAM" id="SSF49899">
    <property type="entry name" value="Concanavalin A-like lectins/glucanases"/>
    <property type="match status" value="1"/>
</dbReference>
<evidence type="ECO:0000256" key="13">
    <source>
        <dbReference type="ARBA" id="ARBA00022989"/>
    </source>
</evidence>
<evidence type="ECO:0000259" key="31">
    <source>
        <dbReference type="PROSITE" id="PS50144"/>
    </source>
</evidence>
<dbReference type="Pfam" id="PF01400">
    <property type="entry name" value="Astacin"/>
    <property type="match status" value="1"/>
</dbReference>
<feature type="domain" description="MAM" evidence="30">
    <location>
        <begin position="243"/>
        <end position="408"/>
    </location>
</feature>
<dbReference type="InterPro" id="IPR008974">
    <property type="entry name" value="TRAF-like"/>
</dbReference>
<evidence type="ECO:0000256" key="19">
    <source>
        <dbReference type="ARBA" id="ARBA00023198"/>
    </source>
</evidence>
<dbReference type="InterPro" id="IPR006026">
    <property type="entry name" value="Peptidase_Metallo"/>
</dbReference>
<dbReference type="PROSITE" id="PS50144">
    <property type="entry name" value="MATH"/>
    <property type="match status" value="1"/>
</dbReference>
<dbReference type="Gene3D" id="2.60.210.10">
    <property type="entry name" value="Apoptosis, Tumor Necrosis Factor Receptor Associated Protein 2, Chain A"/>
    <property type="match status" value="1"/>
</dbReference>
<feature type="domain" description="MATH" evidence="31">
    <location>
        <begin position="406"/>
        <end position="570"/>
    </location>
</feature>
<dbReference type="GO" id="GO:0005576">
    <property type="term" value="C:extracellular region"/>
    <property type="evidence" value="ECO:0007669"/>
    <property type="project" value="UniProtKB-SubCell"/>
</dbReference>
<dbReference type="InterPro" id="IPR013320">
    <property type="entry name" value="ConA-like_dom_sf"/>
</dbReference>
<keyword evidence="9 22" id="KW-0479">Metal-binding</keyword>
<organism evidence="33 34">
    <name type="scientific">Eublepharis macularius</name>
    <name type="common">Leopard gecko</name>
    <name type="synonym">Cyrtodactylus macularius</name>
    <dbReference type="NCBI Taxonomy" id="481883"/>
    <lineage>
        <taxon>Eukaryota</taxon>
        <taxon>Metazoa</taxon>
        <taxon>Chordata</taxon>
        <taxon>Craniata</taxon>
        <taxon>Vertebrata</taxon>
        <taxon>Euteleostomi</taxon>
        <taxon>Lepidosauria</taxon>
        <taxon>Squamata</taxon>
        <taxon>Bifurcata</taxon>
        <taxon>Gekkota</taxon>
        <taxon>Eublepharidae</taxon>
        <taxon>Eublepharinae</taxon>
        <taxon>Eublepharis</taxon>
    </lineage>
</organism>
<feature type="transmembrane region" description="Helical" evidence="28">
    <location>
        <begin position="661"/>
        <end position="684"/>
    </location>
</feature>